<keyword evidence="3" id="KW-1185">Reference proteome</keyword>
<organism evidence="2 3">
    <name type="scientific">Galerina marginata (strain CBS 339.88)</name>
    <dbReference type="NCBI Taxonomy" id="685588"/>
    <lineage>
        <taxon>Eukaryota</taxon>
        <taxon>Fungi</taxon>
        <taxon>Dikarya</taxon>
        <taxon>Basidiomycota</taxon>
        <taxon>Agaricomycotina</taxon>
        <taxon>Agaricomycetes</taxon>
        <taxon>Agaricomycetidae</taxon>
        <taxon>Agaricales</taxon>
        <taxon>Agaricineae</taxon>
        <taxon>Strophariaceae</taxon>
        <taxon>Galerina</taxon>
    </lineage>
</organism>
<dbReference type="Proteomes" id="UP000027222">
    <property type="component" value="Unassembled WGS sequence"/>
</dbReference>
<proteinExistence type="predicted"/>
<dbReference type="STRING" id="685588.A0A067TX23"/>
<dbReference type="AlphaFoldDB" id="A0A067TX23"/>
<dbReference type="EMBL" id="KL142368">
    <property type="protein sequence ID" value="KDR83568.1"/>
    <property type="molecule type" value="Genomic_DNA"/>
</dbReference>
<feature type="region of interest" description="Disordered" evidence="1">
    <location>
        <begin position="23"/>
        <end position="54"/>
    </location>
</feature>
<sequence>MPRILPRLLDKIERQANQERFFEFKTRKPAKESSYKPPLPPPSFHPAHHSHSILLSPQSPVTNAKDYARHKRIPSSLSGLGKVDTNHIDPPRQMTRAEFGWWANPYLRMLSSPMRVCLVTQRRLPSDLLIRLVGMSISSSRLPSGRKSSTKLVPDGILHPKYTNRQVPGGSYVLCWRNAVSQLEKGGYKRKSPDLTLYPFLENQIAHLLRLRVLQEFELLAERLEYVVKTRKNLGNSNVILRRLTREEWGLMRSTALLPSQSAVAVLIVPPVNKDVVTKKRPTGSLSPLPPDDEHIPKNVPPTSSLLPSAWVAQEEELPNTLPSLQVPLYNSTAAFPSRSQRSALHSILLRILAAERHVKRLHVNKDSPPKNNTAQSRSSHAFLLCSDEGTAIRGDPAAIAVALWRLRMYDGEGWEG</sequence>
<evidence type="ECO:0000256" key="1">
    <source>
        <dbReference type="SAM" id="MobiDB-lite"/>
    </source>
</evidence>
<dbReference type="OrthoDB" id="3363286at2759"/>
<evidence type="ECO:0000313" key="3">
    <source>
        <dbReference type="Proteomes" id="UP000027222"/>
    </source>
</evidence>
<dbReference type="HOGENOM" id="CLU_048619_0_0_1"/>
<reference evidence="3" key="1">
    <citation type="journal article" date="2014" name="Proc. Natl. Acad. Sci. U.S.A.">
        <title>Extensive sampling of basidiomycete genomes demonstrates inadequacy of the white-rot/brown-rot paradigm for wood decay fungi.</title>
        <authorList>
            <person name="Riley R."/>
            <person name="Salamov A.A."/>
            <person name="Brown D.W."/>
            <person name="Nagy L.G."/>
            <person name="Floudas D."/>
            <person name="Held B.W."/>
            <person name="Levasseur A."/>
            <person name="Lombard V."/>
            <person name="Morin E."/>
            <person name="Otillar R."/>
            <person name="Lindquist E.A."/>
            <person name="Sun H."/>
            <person name="LaButti K.M."/>
            <person name="Schmutz J."/>
            <person name="Jabbour D."/>
            <person name="Luo H."/>
            <person name="Baker S.E."/>
            <person name="Pisabarro A.G."/>
            <person name="Walton J.D."/>
            <person name="Blanchette R.A."/>
            <person name="Henrissat B."/>
            <person name="Martin F."/>
            <person name="Cullen D."/>
            <person name="Hibbett D.S."/>
            <person name="Grigoriev I.V."/>
        </authorList>
    </citation>
    <scope>NUCLEOTIDE SEQUENCE [LARGE SCALE GENOMIC DNA]</scope>
    <source>
        <strain evidence="3">CBS 339.88</strain>
    </source>
</reference>
<feature type="compositionally biased region" description="Basic and acidic residues" evidence="1">
    <location>
        <begin position="23"/>
        <end position="34"/>
    </location>
</feature>
<evidence type="ECO:0000313" key="2">
    <source>
        <dbReference type="EMBL" id="KDR83568.1"/>
    </source>
</evidence>
<name>A0A067TX23_GALM3</name>
<feature type="region of interest" description="Disordered" evidence="1">
    <location>
        <begin position="279"/>
        <end position="298"/>
    </location>
</feature>
<gene>
    <name evidence="2" type="ORF">GALMADRAFT_56037</name>
</gene>
<accession>A0A067TX23</accession>
<protein>
    <submittedName>
        <fullName evidence="2">Uncharacterized protein</fullName>
    </submittedName>
</protein>